<proteinExistence type="predicted"/>
<keyword evidence="5" id="KW-0560">Oxidoreductase</keyword>
<dbReference type="GO" id="GO:0008203">
    <property type="term" value="P:cholesterol metabolic process"/>
    <property type="evidence" value="ECO:0007669"/>
    <property type="project" value="UniProtKB-KW"/>
</dbReference>
<evidence type="ECO:0000256" key="10">
    <source>
        <dbReference type="ARBA" id="ARBA00038856"/>
    </source>
</evidence>
<evidence type="ECO:0000313" key="17">
    <source>
        <dbReference type="EMBL" id="GFY97903.1"/>
    </source>
</evidence>
<dbReference type="Gene3D" id="3.50.50.60">
    <property type="entry name" value="FAD/NAD(P)-binding domain"/>
    <property type="match status" value="3"/>
</dbReference>
<evidence type="ECO:0000256" key="2">
    <source>
        <dbReference type="ARBA" id="ARBA00022548"/>
    </source>
</evidence>
<sequence>MEKVKSEVWFDDGDGDEDEDGYDAIVVGSGYGGSVAACRMSVAGIKVCLVEKGRRWESKDFPTDSLKIMSAVRIENRNLGISFGPKDALFQVYEQDDSLAAVACGLGGGSLVNAGVMLPTPIRARRNPKWPKEWERDWEICEASASTTLRIQSVPTKFPNAKVMGEMVGEEFEESCPGPVNLSVNFDIEEQPSSSVKSQGMGNCLGCGNCLTGCPYNAKNSTDKTYLVSAIQAGCTVKTECQVHYIVENLDYTCQKEKRSGRKRRRWLVYFNEIDYVTADFVILSAGVFGTAGILFQSQLRGLKLSERLGSGFSCNGNTVAYLAGSPAPLNAYGLDKNTFSKTPFEERPGPSISSSYTSSLGFTIQSAVLPIAYPYLLFKGITTYGWPPGFWFLHGVIDKLKHMLGPRASNAMILNAMGFDESDGKITFEKDANTICFRPPHDRLLPRKLEAFQKLTKKLGGILFMSRYRSTSVHLLGGCNASPDPSCGVCNPKGQVFDGKSQSSVYQGLYVCDASLVPCCIGINPCLTITTLAEHVSRHLVKDILMHKAKEGTISMDKFVDQRPGSITSMKLDSSLKSMVVFKETMRGYVRGMPCTAYLKLQMNSKTSKNLDGKSSLLGVSHPLLRGKVGGYVVFRALEVDKLHVIDGEVDLCEVDERTPYTQYMHYRLLLAASSGSRYLLEGKKVMNPYLFALYAWRETTTMHVTLKKVVMDNSKEEVVSLKGKLSISIVELLKCLRSLEGNLRGRFICLLVQTFFRTYVSQVPRGSQKDFHQSNFCQNPYPSSNLHRIQTDDGFIISCRQWKSNEKLCRVGGEKKLNPVLLLNGYATESYWLPTEPNDLVRTLLDEGHETWLLQPRLHPSNSSNNFTIEDIGRFDIPAVINMIRNLHGPLVKVHVVAHCVGGLAIHIAIMGGYVSLRPV</sequence>
<keyword evidence="15" id="KW-0472">Membrane</keyword>
<keyword evidence="3" id="KW-0285">Flavoprotein</keyword>
<dbReference type="Pfam" id="PF05199">
    <property type="entry name" value="GMC_oxred_C"/>
    <property type="match status" value="1"/>
</dbReference>
<dbReference type="SUPFAM" id="SSF53474">
    <property type="entry name" value="alpha/beta-Hydrolases"/>
    <property type="match status" value="1"/>
</dbReference>
<feature type="domain" description="4Fe-4S ferredoxin-type" evidence="16">
    <location>
        <begin position="194"/>
        <end position="224"/>
    </location>
</feature>
<keyword evidence="7" id="KW-1207">Sterol metabolism</keyword>
<dbReference type="InterPro" id="IPR052542">
    <property type="entry name" value="Cholesterol_Oxidase"/>
</dbReference>
<evidence type="ECO:0000256" key="1">
    <source>
        <dbReference type="ARBA" id="ARBA00001974"/>
    </source>
</evidence>
<dbReference type="PANTHER" id="PTHR47470:SF1">
    <property type="entry name" value="FAD-DEPENDENT OXIDOREDUCTASE 2 FAD BINDING DOMAIN-CONTAINING PROTEIN"/>
    <property type="match status" value="1"/>
</dbReference>
<evidence type="ECO:0000256" key="13">
    <source>
        <dbReference type="ARBA" id="ARBA00049744"/>
    </source>
</evidence>
<evidence type="ECO:0000256" key="6">
    <source>
        <dbReference type="ARBA" id="ARBA00023098"/>
    </source>
</evidence>
<evidence type="ECO:0000313" key="18">
    <source>
        <dbReference type="Proteomes" id="UP000585474"/>
    </source>
</evidence>
<dbReference type="GO" id="GO:0016995">
    <property type="term" value="F:cholesterol oxidase activity"/>
    <property type="evidence" value="ECO:0007669"/>
    <property type="project" value="UniProtKB-EC"/>
</dbReference>
<keyword evidence="9" id="KW-0413">Isomerase</keyword>
<organism evidence="17 18">
    <name type="scientific">Actinidia rufa</name>
    <dbReference type="NCBI Taxonomy" id="165716"/>
    <lineage>
        <taxon>Eukaryota</taxon>
        <taxon>Viridiplantae</taxon>
        <taxon>Streptophyta</taxon>
        <taxon>Embryophyta</taxon>
        <taxon>Tracheophyta</taxon>
        <taxon>Spermatophyta</taxon>
        <taxon>Magnoliopsida</taxon>
        <taxon>eudicotyledons</taxon>
        <taxon>Gunneridae</taxon>
        <taxon>Pentapetalae</taxon>
        <taxon>asterids</taxon>
        <taxon>Ericales</taxon>
        <taxon>Actinidiaceae</taxon>
        <taxon>Actinidia</taxon>
    </lineage>
</organism>
<evidence type="ECO:0000256" key="15">
    <source>
        <dbReference type="SAM" id="Phobius"/>
    </source>
</evidence>
<accession>A0A7J0FH37</accession>
<evidence type="ECO:0000256" key="8">
    <source>
        <dbReference type="ARBA" id="ARBA00023221"/>
    </source>
</evidence>
<keyword evidence="15" id="KW-1133">Transmembrane helix</keyword>
<keyword evidence="18" id="KW-1185">Reference proteome</keyword>
<keyword evidence="4" id="KW-0274">FAD</keyword>
<name>A0A7J0FH37_9ERIC</name>
<keyword evidence="15" id="KW-0812">Transmembrane</keyword>
<dbReference type="GO" id="GO:0004769">
    <property type="term" value="F:steroid Delta-isomerase activity"/>
    <property type="evidence" value="ECO:0007669"/>
    <property type="project" value="UniProtKB-EC"/>
</dbReference>
<dbReference type="GO" id="GO:0050660">
    <property type="term" value="F:flavin adenine dinucleotide binding"/>
    <property type="evidence" value="ECO:0007669"/>
    <property type="project" value="InterPro"/>
</dbReference>
<protein>
    <recommendedName>
        <fullName evidence="13">Cholesterol oxidase</fullName>
        <ecNumber evidence="12">1.1.3.6</ecNumber>
        <ecNumber evidence="10">5.3.3.1</ecNumber>
    </recommendedName>
    <alternativeName>
        <fullName evidence="14">Cholesterol isomerase</fullName>
    </alternativeName>
</protein>
<evidence type="ECO:0000256" key="5">
    <source>
        <dbReference type="ARBA" id="ARBA00023002"/>
    </source>
</evidence>
<evidence type="ECO:0000259" key="16">
    <source>
        <dbReference type="PROSITE" id="PS51379"/>
    </source>
</evidence>
<evidence type="ECO:0000256" key="9">
    <source>
        <dbReference type="ARBA" id="ARBA00023235"/>
    </source>
</evidence>
<evidence type="ECO:0000256" key="11">
    <source>
        <dbReference type="ARBA" id="ARBA00049645"/>
    </source>
</evidence>
<dbReference type="InterPro" id="IPR000172">
    <property type="entry name" value="GMC_OxRdtase_N"/>
</dbReference>
<dbReference type="InterPro" id="IPR017900">
    <property type="entry name" value="4Fe4S_Fe_S_CS"/>
</dbReference>
<dbReference type="Pfam" id="PF00732">
    <property type="entry name" value="GMC_oxred_N"/>
    <property type="match status" value="1"/>
</dbReference>
<dbReference type="EC" id="5.3.3.1" evidence="10"/>
<keyword evidence="8" id="KW-0753">Steroid metabolism</keyword>
<gene>
    <name evidence="17" type="ORF">Acr_12g0004440</name>
</gene>
<evidence type="ECO:0000256" key="7">
    <source>
        <dbReference type="ARBA" id="ARBA00023166"/>
    </source>
</evidence>
<evidence type="ECO:0000256" key="12">
    <source>
        <dbReference type="ARBA" id="ARBA00049723"/>
    </source>
</evidence>
<dbReference type="InterPro" id="IPR017896">
    <property type="entry name" value="4Fe4S_Fe-S-bd"/>
</dbReference>
<keyword evidence="2" id="KW-0153">Cholesterol metabolism</keyword>
<dbReference type="InterPro" id="IPR007867">
    <property type="entry name" value="GMC_OxRtase_C"/>
</dbReference>
<comment type="cofactor">
    <cofactor evidence="1">
        <name>FAD</name>
        <dbReference type="ChEBI" id="CHEBI:57692"/>
    </cofactor>
</comment>
<evidence type="ECO:0000256" key="4">
    <source>
        <dbReference type="ARBA" id="ARBA00022827"/>
    </source>
</evidence>
<dbReference type="OrthoDB" id="9974421at2759"/>
<keyword evidence="6" id="KW-0443">Lipid metabolism</keyword>
<dbReference type="SUPFAM" id="SSF51905">
    <property type="entry name" value="FAD/NAD(P)-binding domain"/>
    <property type="match status" value="1"/>
</dbReference>
<dbReference type="Proteomes" id="UP000585474">
    <property type="component" value="Unassembled WGS sequence"/>
</dbReference>
<dbReference type="InterPro" id="IPR029058">
    <property type="entry name" value="AB_hydrolase_fold"/>
</dbReference>
<dbReference type="EC" id="1.1.3.6" evidence="12"/>
<comment type="caution">
    <text evidence="17">The sequence shown here is derived from an EMBL/GenBank/DDBJ whole genome shotgun (WGS) entry which is preliminary data.</text>
</comment>
<dbReference type="PROSITE" id="PS00198">
    <property type="entry name" value="4FE4S_FER_1"/>
    <property type="match status" value="1"/>
</dbReference>
<dbReference type="AlphaFoldDB" id="A0A7J0FH37"/>
<dbReference type="InterPro" id="IPR036188">
    <property type="entry name" value="FAD/NAD-bd_sf"/>
</dbReference>
<comment type="pathway">
    <text evidence="11">Steroid metabolism; cholesterol degradation.</text>
</comment>
<evidence type="ECO:0000256" key="14">
    <source>
        <dbReference type="ARBA" id="ARBA00049778"/>
    </source>
</evidence>
<evidence type="ECO:0000256" key="3">
    <source>
        <dbReference type="ARBA" id="ARBA00022630"/>
    </source>
</evidence>
<feature type="transmembrane region" description="Helical" evidence="15">
    <location>
        <begin position="898"/>
        <end position="919"/>
    </location>
</feature>
<reference evidence="17 18" key="1">
    <citation type="submission" date="2019-07" db="EMBL/GenBank/DDBJ databases">
        <title>De Novo Assembly of kiwifruit Actinidia rufa.</title>
        <authorList>
            <person name="Sugita-Konishi S."/>
            <person name="Sato K."/>
            <person name="Mori E."/>
            <person name="Abe Y."/>
            <person name="Kisaki G."/>
            <person name="Hamano K."/>
            <person name="Suezawa K."/>
            <person name="Otani M."/>
            <person name="Fukuda T."/>
            <person name="Manabe T."/>
            <person name="Gomi K."/>
            <person name="Tabuchi M."/>
            <person name="Akimitsu K."/>
            <person name="Kataoka I."/>
        </authorList>
    </citation>
    <scope>NUCLEOTIDE SEQUENCE [LARGE SCALE GENOMIC DNA]</scope>
    <source>
        <strain evidence="18">cv. Fuchu</strain>
    </source>
</reference>
<dbReference type="PROSITE" id="PS51379">
    <property type="entry name" value="4FE4S_FER_2"/>
    <property type="match status" value="1"/>
</dbReference>
<dbReference type="EMBL" id="BJWL01000012">
    <property type="protein sequence ID" value="GFY97903.1"/>
    <property type="molecule type" value="Genomic_DNA"/>
</dbReference>
<dbReference type="PANTHER" id="PTHR47470">
    <property type="entry name" value="CHOLESTEROL OXIDASE"/>
    <property type="match status" value="1"/>
</dbReference>
<dbReference type="Gene3D" id="3.40.50.1820">
    <property type="entry name" value="alpha/beta hydrolase"/>
    <property type="match status" value="1"/>
</dbReference>